<protein>
    <submittedName>
        <fullName evidence="2">Uncharacterized protein</fullName>
    </submittedName>
</protein>
<gene>
    <name evidence="2" type="ORF">FQK01_00075</name>
</gene>
<dbReference type="EMBL" id="VOCK01000001">
    <property type="protein sequence ID" value="TWQ57384.1"/>
    <property type="molecule type" value="Genomic_DNA"/>
</dbReference>
<evidence type="ECO:0000313" key="3">
    <source>
        <dbReference type="Proteomes" id="UP000320455"/>
    </source>
</evidence>
<name>A0ABD7SF10_XANVA</name>
<evidence type="ECO:0000256" key="1">
    <source>
        <dbReference type="SAM" id="MobiDB-lite"/>
    </source>
</evidence>
<reference evidence="3" key="1">
    <citation type="journal article" date="2020" name="Phytopathology">
        <title>Genomic acquisitions in emerging populations of Xanthomonas vasicola pv. vasculorum infecting corn in the U.S. and Argentina.</title>
        <authorList>
            <person name="Perez-Quintero A.L."/>
        </authorList>
    </citation>
    <scope>NUCLEOTIDE SEQUENCE [LARGE SCALE GENOMIC DNA]</scope>
    <source>
        <strain evidence="3">Xvh-L</strain>
    </source>
</reference>
<proteinExistence type="predicted"/>
<comment type="caution">
    <text evidence="2">The sequence shown here is derived from an EMBL/GenBank/DDBJ whole genome shotgun (WGS) entry which is preliminary data.</text>
</comment>
<feature type="compositionally biased region" description="Polar residues" evidence="1">
    <location>
        <begin position="50"/>
        <end position="61"/>
    </location>
</feature>
<sequence>MGALQNSGGKYNEAATTRRNAERRRLQQMGAARACDKRSRRQPVQALAPAQSQPVNSQTIQGRYGEEQS</sequence>
<accession>A0ABD7SF10</accession>
<dbReference type="AlphaFoldDB" id="A0ABD7SF10"/>
<evidence type="ECO:0000313" key="2">
    <source>
        <dbReference type="EMBL" id="TWQ57384.1"/>
    </source>
</evidence>
<keyword evidence="3" id="KW-1185">Reference proteome</keyword>
<dbReference type="Proteomes" id="UP000320455">
    <property type="component" value="Unassembled WGS sequence"/>
</dbReference>
<feature type="region of interest" description="Disordered" evidence="1">
    <location>
        <begin position="1"/>
        <end position="69"/>
    </location>
</feature>
<organism evidence="2 3">
    <name type="scientific">Xanthomonas vasicola</name>
    <dbReference type="NCBI Taxonomy" id="56459"/>
    <lineage>
        <taxon>Bacteria</taxon>
        <taxon>Pseudomonadati</taxon>
        <taxon>Pseudomonadota</taxon>
        <taxon>Gammaproteobacteria</taxon>
        <taxon>Lysobacterales</taxon>
        <taxon>Lysobacteraceae</taxon>
        <taxon>Xanthomonas</taxon>
    </lineage>
</organism>